<evidence type="ECO:0000313" key="3">
    <source>
        <dbReference type="Proteomes" id="UP001195914"/>
    </source>
</evidence>
<sequence length="80" mass="8827">MGTDMKNVLFEKVDVAAVKEYRGPEQENSDDEGKTDGPKEIVDDSQESLEGSLGVNNFLKLVNKILTRFLSTIIIGSNTH</sequence>
<keyword evidence="3" id="KW-1185">Reference proteome</keyword>
<name>A0AAD9GCX9_BABDI</name>
<accession>A0AAD9GCX9</accession>
<reference evidence="2" key="1">
    <citation type="journal article" date="2014" name="Nucleic Acids Res.">
        <title>The evolutionary dynamics of variant antigen genes in Babesia reveal a history of genomic innovation underlying host-parasite interaction.</title>
        <authorList>
            <person name="Jackson A.P."/>
            <person name="Otto T.D."/>
            <person name="Darby A."/>
            <person name="Ramaprasad A."/>
            <person name="Xia D."/>
            <person name="Echaide I.E."/>
            <person name="Farber M."/>
            <person name="Gahlot S."/>
            <person name="Gamble J."/>
            <person name="Gupta D."/>
            <person name="Gupta Y."/>
            <person name="Jackson L."/>
            <person name="Malandrin L."/>
            <person name="Malas T.B."/>
            <person name="Moussa E."/>
            <person name="Nair M."/>
            <person name="Reid A.J."/>
            <person name="Sanders M."/>
            <person name="Sharma J."/>
            <person name="Tracey A."/>
            <person name="Quail M.A."/>
            <person name="Weir W."/>
            <person name="Wastling J.M."/>
            <person name="Hall N."/>
            <person name="Willadsen P."/>
            <person name="Lingelbach K."/>
            <person name="Shiels B."/>
            <person name="Tait A."/>
            <person name="Berriman M."/>
            <person name="Allred D.R."/>
            <person name="Pain A."/>
        </authorList>
    </citation>
    <scope>NUCLEOTIDE SEQUENCE</scope>
    <source>
        <strain evidence="2">1802A</strain>
    </source>
</reference>
<comment type="caution">
    <text evidence="2">The sequence shown here is derived from an EMBL/GenBank/DDBJ whole genome shotgun (WGS) entry which is preliminary data.</text>
</comment>
<dbReference type="EMBL" id="JAHBMH010000044">
    <property type="protein sequence ID" value="KAK1936176.1"/>
    <property type="molecule type" value="Genomic_DNA"/>
</dbReference>
<reference evidence="2" key="2">
    <citation type="submission" date="2021-05" db="EMBL/GenBank/DDBJ databases">
        <authorList>
            <person name="Pain A."/>
        </authorList>
    </citation>
    <scope>NUCLEOTIDE SEQUENCE</scope>
    <source>
        <strain evidence="2">1802A</strain>
    </source>
</reference>
<feature type="compositionally biased region" description="Basic and acidic residues" evidence="1">
    <location>
        <begin position="20"/>
        <end position="42"/>
    </location>
</feature>
<protein>
    <submittedName>
        <fullName evidence="2">Uncharacterized protein</fullName>
    </submittedName>
</protein>
<evidence type="ECO:0000313" key="2">
    <source>
        <dbReference type="EMBL" id="KAK1936176.1"/>
    </source>
</evidence>
<dbReference type="Proteomes" id="UP001195914">
    <property type="component" value="Unassembled WGS sequence"/>
</dbReference>
<evidence type="ECO:0000256" key="1">
    <source>
        <dbReference type="SAM" id="MobiDB-lite"/>
    </source>
</evidence>
<proteinExistence type="predicted"/>
<feature type="region of interest" description="Disordered" evidence="1">
    <location>
        <begin position="20"/>
        <end position="48"/>
    </location>
</feature>
<organism evidence="2 3">
    <name type="scientific">Babesia divergens</name>
    <dbReference type="NCBI Taxonomy" id="32595"/>
    <lineage>
        <taxon>Eukaryota</taxon>
        <taxon>Sar</taxon>
        <taxon>Alveolata</taxon>
        <taxon>Apicomplexa</taxon>
        <taxon>Aconoidasida</taxon>
        <taxon>Piroplasmida</taxon>
        <taxon>Babesiidae</taxon>
        <taxon>Babesia</taxon>
    </lineage>
</organism>
<dbReference type="AlphaFoldDB" id="A0AAD9GCX9"/>
<gene>
    <name evidence="2" type="ORF">X943_001850</name>
</gene>